<accession>A0A2P6QF38</accession>
<gene>
    <name evidence="1" type="ORF">RchiOBHm_Chr5g0050461</name>
</gene>
<protein>
    <submittedName>
        <fullName evidence="1">Uncharacterized protein</fullName>
    </submittedName>
</protein>
<keyword evidence="2" id="KW-1185">Reference proteome</keyword>
<organism evidence="1 2">
    <name type="scientific">Rosa chinensis</name>
    <name type="common">China rose</name>
    <dbReference type="NCBI Taxonomy" id="74649"/>
    <lineage>
        <taxon>Eukaryota</taxon>
        <taxon>Viridiplantae</taxon>
        <taxon>Streptophyta</taxon>
        <taxon>Embryophyta</taxon>
        <taxon>Tracheophyta</taxon>
        <taxon>Spermatophyta</taxon>
        <taxon>Magnoliopsida</taxon>
        <taxon>eudicotyledons</taxon>
        <taxon>Gunneridae</taxon>
        <taxon>Pentapetalae</taxon>
        <taxon>rosids</taxon>
        <taxon>fabids</taxon>
        <taxon>Rosales</taxon>
        <taxon>Rosaceae</taxon>
        <taxon>Rosoideae</taxon>
        <taxon>Rosoideae incertae sedis</taxon>
        <taxon>Rosa</taxon>
    </lineage>
</organism>
<proteinExistence type="predicted"/>
<dbReference type="Proteomes" id="UP000238479">
    <property type="component" value="Chromosome 5"/>
</dbReference>
<evidence type="ECO:0000313" key="1">
    <source>
        <dbReference type="EMBL" id="PRQ32803.1"/>
    </source>
</evidence>
<dbReference type="Gramene" id="PRQ32803">
    <property type="protein sequence ID" value="PRQ32803"/>
    <property type="gene ID" value="RchiOBHm_Chr5g0050461"/>
</dbReference>
<dbReference type="AlphaFoldDB" id="A0A2P6QF38"/>
<comment type="caution">
    <text evidence="1">The sequence shown here is derived from an EMBL/GenBank/DDBJ whole genome shotgun (WGS) entry which is preliminary data.</text>
</comment>
<sequence length="63" mass="7269">MVLEKMVEVLVLGSCNEAERSKMVLLLIKLREAQLEVGNQGLNCRKVVVIWVSMKELRRIWVS</sequence>
<evidence type="ECO:0000313" key="2">
    <source>
        <dbReference type="Proteomes" id="UP000238479"/>
    </source>
</evidence>
<reference evidence="1 2" key="1">
    <citation type="journal article" date="2018" name="Nat. Genet.">
        <title>The Rosa genome provides new insights in the design of modern roses.</title>
        <authorList>
            <person name="Bendahmane M."/>
        </authorList>
    </citation>
    <scope>NUCLEOTIDE SEQUENCE [LARGE SCALE GENOMIC DNA]</scope>
    <source>
        <strain evidence="2">cv. Old Blush</strain>
    </source>
</reference>
<dbReference type="EMBL" id="PDCK01000043">
    <property type="protein sequence ID" value="PRQ32803.1"/>
    <property type="molecule type" value="Genomic_DNA"/>
</dbReference>
<name>A0A2P6QF38_ROSCH</name>